<proteinExistence type="inferred from homology"/>
<evidence type="ECO:0000256" key="1">
    <source>
        <dbReference type="ARBA" id="ARBA00007447"/>
    </source>
</evidence>
<organism evidence="7 8">
    <name type="scientific">Exophiala spinifera</name>
    <dbReference type="NCBI Taxonomy" id="91928"/>
    <lineage>
        <taxon>Eukaryota</taxon>
        <taxon>Fungi</taxon>
        <taxon>Dikarya</taxon>
        <taxon>Ascomycota</taxon>
        <taxon>Pezizomycotina</taxon>
        <taxon>Eurotiomycetes</taxon>
        <taxon>Chaetothyriomycetidae</taxon>
        <taxon>Chaetothyriales</taxon>
        <taxon>Herpotrichiellaceae</taxon>
        <taxon>Exophiala</taxon>
    </lineage>
</organism>
<gene>
    <name evidence="7" type="ORF">PV08_10195</name>
</gene>
<dbReference type="OrthoDB" id="15189at2759"/>
<feature type="compositionally biased region" description="Gly residues" evidence="4">
    <location>
        <begin position="441"/>
        <end position="460"/>
    </location>
</feature>
<keyword evidence="5" id="KW-0732">Signal</keyword>
<evidence type="ECO:0000256" key="3">
    <source>
        <dbReference type="PIRSR" id="PIRSR601461-1"/>
    </source>
</evidence>
<feature type="region of interest" description="Disordered" evidence="4">
    <location>
        <begin position="441"/>
        <end position="462"/>
    </location>
</feature>
<dbReference type="GO" id="GO:0006508">
    <property type="term" value="P:proteolysis"/>
    <property type="evidence" value="ECO:0007669"/>
    <property type="project" value="InterPro"/>
</dbReference>
<dbReference type="RefSeq" id="XP_016231112.1">
    <property type="nucleotide sequence ID" value="XM_016384510.1"/>
</dbReference>
<dbReference type="CDD" id="cd05471">
    <property type="entry name" value="pepsin_like"/>
    <property type="match status" value="1"/>
</dbReference>
<evidence type="ECO:0000259" key="6">
    <source>
        <dbReference type="PROSITE" id="PS51767"/>
    </source>
</evidence>
<dbReference type="Proteomes" id="UP000053328">
    <property type="component" value="Unassembled WGS sequence"/>
</dbReference>
<feature type="domain" description="Peptidase A1" evidence="6">
    <location>
        <begin position="48"/>
        <end position="431"/>
    </location>
</feature>
<sequence length="505" mass="51991">MLSFPVLLLFSSTVSATHLALHRRASNSNNAPGKDASTLTSTLFNTVFDVHITIGSQIVPVLVDTGSSDTYVMRQSFTCINKTTNAIIPRSSCLYGPTLYDPGASQTYQAISNESFGVVYGAGIASGLMATETITLGDLTAHNVTVGVADTSTPMGDGLNVGLLGLAYPALTSAHPGPISNTPNDTFYANRLPYDPIVFTMRDQGLLESPIFSIALARTPQNDSTGFGGYLSLGRLPPVQHDAAFTTVPVEITSVIPLNATSGQRVRSYWTLSVSDVVVRNTSSPSGVSSLLAGTTNASLADANTTTTNTSFQAFVDSGNDFTFLPGPAVSQISSLFSPPAVYDPTSQLYVVDCAAVAPQIGVTIGNDTFFHDGRDLIYQTGEGADGLCVSSIASADSVAIGEISISILGVPFMKNVVSVFDIGNNVMIFAKLKGDVTQGGSGSTDGSSGGNGTGTGTGTGNSTAVPNAATGVYSFKPQSGGHFLLMHVAIAVSAVCVGLGSLSL</sequence>
<dbReference type="SUPFAM" id="SSF50630">
    <property type="entry name" value="Acid proteases"/>
    <property type="match status" value="1"/>
</dbReference>
<dbReference type="GO" id="GO:0004190">
    <property type="term" value="F:aspartic-type endopeptidase activity"/>
    <property type="evidence" value="ECO:0007669"/>
    <property type="project" value="UniProtKB-KW"/>
</dbReference>
<protein>
    <recommendedName>
        <fullName evidence="6">Peptidase A1 domain-containing protein</fullName>
    </recommendedName>
</protein>
<evidence type="ECO:0000256" key="4">
    <source>
        <dbReference type="SAM" id="MobiDB-lite"/>
    </source>
</evidence>
<keyword evidence="2" id="KW-0064">Aspartyl protease</keyword>
<dbReference type="InterPro" id="IPR033121">
    <property type="entry name" value="PEPTIDASE_A1"/>
</dbReference>
<dbReference type="EMBL" id="KN847499">
    <property type="protein sequence ID" value="KIW10896.1"/>
    <property type="molecule type" value="Genomic_DNA"/>
</dbReference>
<dbReference type="PROSITE" id="PS00141">
    <property type="entry name" value="ASP_PROTEASE"/>
    <property type="match status" value="1"/>
</dbReference>
<evidence type="ECO:0000256" key="2">
    <source>
        <dbReference type="ARBA" id="ARBA00022750"/>
    </source>
</evidence>
<dbReference type="VEuPathDB" id="FungiDB:PV08_10195"/>
<dbReference type="InterPro" id="IPR021109">
    <property type="entry name" value="Peptidase_aspartic_dom_sf"/>
</dbReference>
<keyword evidence="8" id="KW-1185">Reference proteome</keyword>
<reference evidence="7 8" key="1">
    <citation type="submission" date="2015-01" db="EMBL/GenBank/DDBJ databases">
        <title>The Genome Sequence of Exophiala spinifera CBS89968.</title>
        <authorList>
            <consortium name="The Broad Institute Genomics Platform"/>
            <person name="Cuomo C."/>
            <person name="de Hoog S."/>
            <person name="Gorbushina A."/>
            <person name="Stielow B."/>
            <person name="Teixiera M."/>
            <person name="Abouelleil A."/>
            <person name="Chapman S.B."/>
            <person name="Priest M."/>
            <person name="Young S.K."/>
            <person name="Wortman J."/>
            <person name="Nusbaum C."/>
            <person name="Birren B."/>
        </authorList>
    </citation>
    <scope>NUCLEOTIDE SEQUENCE [LARGE SCALE GENOMIC DNA]</scope>
    <source>
        <strain evidence="7 8">CBS 89968</strain>
    </source>
</reference>
<dbReference type="Gene3D" id="2.40.70.10">
    <property type="entry name" value="Acid Proteases"/>
    <property type="match status" value="2"/>
</dbReference>
<evidence type="ECO:0000313" key="8">
    <source>
        <dbReference type="Proteomes" id="UP000053328"/>
    </source>
</evidence>
<dbReference type="PANTHER" id="PTHR47966:SF47">
    <property type="entry name" value="ENDOPEPTIDASE, PUTATIVE (AFU_ORTHOLOGUE AFUA_3G01220)-RELATED"/>
    <property type="match status" value="1"/>
</dbReference>
<feature type="active site" evidence="3">
    <location>
        <position position="317"/>
    </location>
</feature>
<dbReference type="InterPro" id="IPR001969">
    <property type="entry name" value="Aspartic_peptidase_AS"/>
</dbReference>
<accession>A0A0D1Y7K4</accession>
<name>A0A0D1Y7K4_9EURO</name>
<keyword evidence="2" id="KW-0645">Protease</keyword>
<dbReference type="GeneID" id="27337278"/>
<dbReference type="PANTHER" id="PTHR47966">
    <property type="entry name" value="BETA-SITE APP-CLEAVING ENZYME, ISOFORM A-RELATED"/>
    <property type="match status" value="1"/>
</dbReference>
<dbReference type="Pfam" id="PF00026">
    <property type="entry name" value="Asp"/>
    <property type="match status" value="1"/>
</dbReference>
<dbReference type="STRING" id="91928.A0A0D1Y7K4"/>
<comment type="similarity">
    <text evidence="1">Belongs to the peptidase A1 family.</text>
</comment>
<keyword evidence="2" id="KW-0378">Hydrolase</keyword>
<feature type="signal peptide" evidence="5">
    <location>
        <begin position="1"/>
        <end position="16"/>
    </location>
</feature>
<dbReference type="GO" id="GO:0000324">
    <property type="term" value="C:fungal-type vacuole"/>
    <property type="evidence" value="ECO:0007669"/>
    <property type="project" value="TreeGrafter"/>
</dbReference>
<dbReference type="HOGENOM" id="CLU_035052_1_0_1"/>
<feature type="chain" id="PRO_5002236752" description="Peptidase A1 domain-containing protein" evidence="5">
    <location>
        <begin position="17"/>
        <end position="505"/>
    </location>
</feature>
<feature type="active site" evidence="3">
    <location>
        <position position="64"/>
    </location>
</feature>
<evidence type="ECO:0000256" key="5">
    <source>
        <dbReference type="SAM" id="SignalP"/>
    </source>
</evidence>
<dbReference type="AlphaFoldDB" id="A0A0D1Y7K4"/>
<dbReference type="InterPro" id="IPR001461">
    <property type="entry name" value="Aspartic_peptidase_A1"/>
</dbReference>
<dbReference type="InterPro" id="IPR034164">
    <property type="entry name" value="Pepsin-like_dom"/>
</dbReference>
<dbReference type="PROSITE" id="PS51767">
    <property type="entry name" value="PEPTIDASE_A1"/>
    <property type="match status" value="1"/>
</dbReference>
<evidence type="ECO:0000313" key="7">
    <source>
        <dbReference type="EMBL" id="KIW10896.1"/>
    </source>
</evidence>